<dbReference type="Proteomes" id="UP000190669">
    <property type="component" value="Unassembled WGS sequence"/>
</dbReference>
<organism evidence="2 3">
    <name type="scientific">Chryseobacterium balustinum</name>
    <dbReference type="NCBI Taxonomy" id="246"/>
    <lineage>
        <taxon>Bacteria</taxon>
        <taxon>Pseudomonadati</taxon>
        <taxon>Bacteroidota</taxon>
        <taxon>Flavobacteriia</taxon>
        <taxon>Flavobacteriales</taxon>
        <taxon>Weeksellaceae</taxon>
        <taxon>Chryseobacterium group</taxon>
        <taxon>Chryseobacterium</taxon>
    </lineage>
</organism>
<dbReference type="InterPro" id="IPR022385">
    <property type="entry name" value="Rhs_assc_core"/>
</dbReference>
<sequence length="250" mass="28112">YKYNGKELQETGMYDYQARQLMVDAPGFLQIDPLAEKMPWMSPYAYAFNNPIRNTDPTGMEPEDVVDDGGDDGSSEQCCGPFFGGLTRFMPLLEGGSNIKPNPVIEIATKTGETAAKTNEHHNIPRQFRKNEIIEAARKEGFKFEGKENKSTLEQFSKATGSGRHGNHPKYNQQIKELLREIPKSDALNGVRKLRDHVSDIIKSNPETKINDLKLKSTPPAKINNNPRPQTKPQPQPSMEQLEAVYNIHS</sequence>
<name>A0ABY1LIV8_9FLAO</name>
<feature type="region of interest" description="Disordered" evidence="1">
    <location>
        <begin position="209"/>
        <end position="250"/>
    </location>
</feature>
<comment type="caution">
    <text evidence="2">The sequence shown here is derived from an EMBL/GenBank/DDBJ whole genome shotgun (WGS) entry which is preliminary data.</text>
</comment>
<evidence type="ECO:0000313" key="2">
    <source>
        <dbReference type="EMBL" id="SKC15506.1"/>
    </source>
</evidence>
<dbReference type="InterPro" id="IPR032871">
    <property type="entry name" value="AHH_dom_containing"/>
</dbReference>
<keyword evidence="3" id="KW-1185">Reference proteome</keyword>
<protein>
    <submittedName>
        <fullName evidence="2">RHS repeat-associated core domain-containing protein</fullName>
    </submittedName>
</protein>
<dbReference type="Gene3D" id="2.180.10.10">
    <property type="entry name" value="RHS repeat-associated core"/>
    <property type="match status" value="1"/>
</dbReference>
<dbReference type="EMBL" id="FUZE01000065">
    <property type="protein sequence ID" value="SKC15506.1"/>
    <property type="molecule type" value="Genomic_DNA"/>
</dbReference>
<dbReference type="NCBIfam" id="TIGR03696">
    <property type="entry name" value="Rhs_assc_core"/>
    <property type="match status" value="1"/>
</dbReference>
<reference evidence="2 3" key="1">
    <citation type="submission" date="2017-02" db="EMBL/GenBank/DDBJ databases">
        <authorList>
            <person name="Varghese N."/>
            <person name="Submissions S."/>
        </authorList>
    </citation>
    <scope>NUCLEOTIDE SEQUENCE [LARGE SCALE GENOMIC DNA]</scope>
    <source>
        <strain evidence="2 3">DSM 16775</strain>
    </source>
</reference>
<gene>
    <name evidence="2" type="ORF">SAMN05421800_1651</name>
</gene>
<accession>A0ABY1LIV8</accession>
<dbReference type="Pfam" id="PF14412">
    <property type="entry name" value="AHH"/>
    <property type="match status" value="1"/>
</dbReference>
<proteinExistence type="predicted"/>
<dbReference type="RefSeq" id="WP_276327951.1">
    <property type="nucleotide sequence ID" value="NZ_FUZE01000065.1"/>
</dbReference>
<evidence type="ECO:0000313" key="3">
    <source>
        <dbReference type="Proteomes" id="UP000190669"/>
    </source>
</evidence>
<feature type="non-terminal residue" evidence="2">
    <location>
        <position position="1"/>
    </location>
</feature>
<evidence type="ECO:0000256" key="1">
    <source>
        <dbReference type="SAM" id="MobiDB-lite"/>
    </source>
</evidence>